<protein>
    <submittedName>
        <fullName evidence="7">Glycoside hydrolase</fullName>
    </submittedName>
</protein>
<dbReference type="SUPFAM" id="SSF54001">
    <property type="entry name" value="Cysteine proteinases"/>
    <property type="match status" value="1"/>
</dbReference>
<evidence type="ECO:0000256" key="1">
    <source>
        <dbReference type="ARBA" id="ARBA00007074"/>
    </source>
</evidence>
<dbReference type="Pfam" id="PF00877">
    <property type="entry name" value="NLPC_P60"/>
    <property type="match status" value="1"/>
</dbReference>
<accession>A0A2N0X7Q7</accession>
<dbReference type="STRING" id="1121365.GCA_000375365_01202"/>
<proteinExistence type="inferred from homology"/>
<evidence type="ECO:0000313" key="7">
    <source>
        <dbReference type="EMBL" id="PKF68717.1"/>
    </source>
</evidence>
<dbReference type="PANTHER" id="PTHR47359">
    <property type="entry name" value="PEPTIDOGLYCAN DL-ENDOPEPTIDASE CWLO"/>
    <property type="match status" value="1"/>
</dbReference>
<comment type="caution">
    <text evidence="7">The sequence shown here is derived from an EMBL/GenBank/DDBJ whole genome shotgun (WGS) entry which is preliminary data.</text>
</comment>
<gene>
    <name evidence="7" type="ORF">CXB45_05635</name>
</gene>
<feature type="compositionally biased region" description="Gly residues" evidence="5">
    <location>
        <begin position="174"/>
        <end position="187"/>
    </location>
</feature>
<dbReference type="PROSITE" id="PS51935">
    <property type="entry name" value="NLPC_P60"/>
    <property type="match status" value="1"/>
</dbReference>
<dbReference type="OrthoDB" id="5177647at2"/>
<keyword evidence="3 7" id="KW-0378">Hydrolase</keyword>
<dbReference type="PANTHER" id="PTHR47359:SF3">
    <property type="entry name" value="NLP_P60 DOMAIN-CONTAINING PROTEIN-RELATED"/>
    <property type="match status" value="1"/>
</dbReference>
<evidence type="ECO:0000256" key="2">
    <source>
        <dbReference type="ARBA" id="ARBA00022670"/>
    </source>
</evidence>
<sequence length="302" mass="31086">MIPLVPYLSAIARLVPEPLSPPGLRAIPDLGAATALGAYFRPGPVPLAGHARDLDRDRRSLLDATDAASSLIWAARGDLVGLALGLVQEFSALLPQAAAHPAAWPALHRQSTLLGERTLAQARQRSERLEAELAPVAARLPEGPGDAEASAPSAPPAPSAPEGSEGPPGDDPARGGGTSPGEGGGPGDSEAGERAVAAARSALGTPYAWGGTTPEGFDCSGLTQWAWRQAGLELPRLAQDQAVGRPVSAEELQPGDLAVWDGHVAMYSGNGMLIEAGDPVQENPVRTSNMGMTFQGFYRPTG</sequence>
<dbReference type="InterPro" id="IPR000064">
    <property type="entry name" value="NLP_P60_dom"/>
</dbReference>
<feature type="region of interest" description="Disordered" evidence="5">
    <location>
        <begin position="140"/>
        <end position="194"/>
    </location>
</feature>
<evidence type="ECO:0000256" key="4">
    <source>
        <dbReference type="ARBA" id="ARBA00022807"/>
    </source>
</evidence>
<dbReference type="AlphaFoldDB" id="A0A2N0X7Q7"/>
<evidence type="ECO:0000259" key="6">
    <source>
        <dbReference type="PROSITE" id="PS51935"/>
    </source>
</evidence>
<feature type="compositionally biased region" description="Low complexity" evidence="5">
    <location>
        <begin position="143"/>
        <end position="152"/>
    </location>
</feature>
<dbReference type="RefSeq" id="WP_101173575.1">
    <property type="nucleotide sequence ID" value="NZ_JAKRKB010000003.1"/>
</dbReference>
<feature type="domain" description="NlpC/P60" evidence="6">
    <location>
        <begin position="189"/>
        <end position="302"/>
    </location>
</feature>
<evidence type="ECO:0000313" key="8">
    <source>
        <dbReference type="Proteomes" id="UP000233249"/>
    </source>
</evidence>
<name>A0A2N0X7Q7_9CORY</name>
<keyword evidence="4" id="KW-0788">Thiol protease</keyword>
<evidence type="ECO:0000256" key="5">
    <source>
        <dbReference type="SAM" id="MobiDB-lite"/>
    </source>
</evidence>
<keyword evidence="2" id="KW-0645">Protease</keyword>
<comment type="similarity">
    <text evidence="1">Belongs to the peptidase C40 family.</text>
</comment>
<dbReference type="Proteomes" id="UP000233249">
    <property type="component" value="Unassembled WGS sequence"/>
</dbReference>
<reference evidence="7 8" key="1">
    <citation type="submission" date="2017-12" db="EMBL/GenBank/DDBJ databases">
        <title>Corynebacterium mastitidis 16-1433 Genome.</title>
        <authorList>
            <person name="Gulvik C.A."/>
        </authorList>
    </citation>
    <scope>NUCLEOTIDE SEQUENCE [LARGE SCALE GENOMIC DNA]</scope>
    <source>
        <strain evidence="7 8">16-1433</strain>
    </source>
</reference>
<dbReference type="EMBL" id="PJAF01000013">
    <property type="protein sequence ID" value="PKF68717.1"/>
    <property type="molecule type" value="Genomic_DNA"/>
</dbReference>
<dbReference type="InterPro" id="IPR051794">
    <property type="entry name" value="PG_Endopeptidase_C40"/>
</dbReference>
<dbReference type="GO" id="GO:0006508">
    <property type="term" value="P:proteolysis"/>
    <property type="evidence" value="ECO:0007669"/>
    <property type="project" value="UniProtKB-KW"/>
</dbReference>
<dbReference type="InterPro" id="IPR038765">
    <property type="entry name" value="Papain-like_cys_pep_sf"/>
</dbReference>
<dbReference type="GO" id="GO:0008234">
    <property type="term" value="F:cysteine-type peptidase activity"/>
    <property type="evidence" value="ECO:0007669"/>
    <property type="project" value="UniProtKB-KW"/>
</dbReference>
<evidence type="ECO:0000256" key="3">
    <source>
        <dbReference type="ARBA" id="ARBA00022801"/>
    </source>
</evidence>
<dbReference type="Gene3D" id="3.90.1720.10">
    <property type="entry name" value="endopeptidase domain like (from Nostoc punctiforme)"/>
    <property type="match status" value="1"/>
</dbReference>
<organism evidence="7 8">
    <name type="scientific">Corynebacterium mastitidis</name>
    <dbReference type="NCBI Taxonomy" id="161890"/>
    <lineage>
        <taxon>Bacteria</taxon>
        <taxon>Bacillati</taxon>
        <taxon>Actinomycetota</taxon>
        <taxon>Actinomycetes</taxon>
        <taxon>Mycobacteriales</taxon>
        <taxon>Corynebacteriaceae</taxon>
        <taxon>Corynebacterium</taxon>
    </lineage>
</organism>